<dbReference type="InParanoid" id="A0A165AKY4"/>
<keyword evidence="1" id="KW-0175">Coiled coil</keyword>
<dbReference type="PANTHER" id="PTHR42067:SF1">
    <property type="entry name" value="MITOTIC APPARATUS PROTEIN P62"/>
    <property type="match status" value="1"/>
</dbReference>
<evidence type="ECO:0000313" key="3">
    <source>
        <dbReference type="EMBL" id="KZF20660.1"/>
    </source>
</evidence>
<feature type="compositionally biased region" description="Polar residues" evidence="2">
    <location>
        <begin position="223"/>
        <end position="236"/>
    </location>
</feature>
<dbReference type="OrthoDB" id="8064436at2759"/>
<dbReference type="Proteomes" id="UP000076632">
    <property type="component" value="Unassembled WGS sequence"/>
</dbReference>
<dbReference type="EMBL" id="KV407462">
    <property type="protein sequence ID" value="KZF20660.1"/>
    <property type="molecule type" value="Genomic_DNA"/>
</dbReference>
<evidence type="ECO:0000313" key="4">
    <source>
        <dbReference type="Proteomes" id="UP000076632"/>
    </source>
</evidence>
<dbReference type="STRING" id="1328760.A0A165AKY4"/>
<sequence length="327" mass="36775">MTCILQIPRSDASDGSTLLVKVDVHKTDPLDISLTATEGEYAYTGAVRKNQLDKLKSRSYPGNTEQWRKSLLEVLHVKSHHRITHMQEKLEASAAIAHEMVTISIRENIDGIVQKIGSIHLHHSEDQEVELFDWTNLAANESARTRKDIATLTQKIESQSETIVRLTEQLEKIASEKATHEELLLKQFQDLLNSKKLKIRDQQRIMLRNKEQTSSNHDDRTGSDTPQSTDMSGTDNDSSHERPEGLKRYLTGLNQAKRALERDSTMRDNSESHNKNETAAQNSNSHSKGRSPSDVSSRSDKGPGGGDSSPKQREDDTEEEVTDDDEL</sequence>
<dbReference type="PANTHER" id="PTHR42067">
    <property type="entry name" value="YALI0C15378P"/>
    <property type="match status" value="1"/>
</dbReference>
<gene>
    <name evidence="3" type="ORF">L228DRAFT_249442</name>
</gene>
<feature type="compositionally biased region" description="Basic and acidic residues" evidence="2">
    <location>
        <begin position="258"/>
        <end position="276"/>
    </location>
</feature>
<evidence type="ECO:0000256" key="1">
    <source>
        <dbReference type="SAM" id="Coils"/>
    </source>
</evidence>
<dbReference type="GeneID" id="28898230"/>
<feature type="compositionally biased region" description="Polar residues" evidence="2">
    <location>
        <begin position="277"/>
        <end position="286"/>
    </location>
</feature>
<feature type="compositionally biased region" description="Acidic residues" evidence="2">
    <location>
        <begin position="315"/>
        <end position="327"/>
    </location>
</feature>
<feature type="region of interest" description="Disordered" evidence="2">
    <location>
        <begin position="258"/>
        <end position="327"/>
    </location>
</feature>
<dbReference type="RefSeq" id="XP_018186215.1">
    <property type="nucleotide sequence ID" value="XM_018333093.1"/>
</dbReference>
<feature type="compositionally biased region" description="Basic and acidic residues" evidence="2">
    <location>
        <begin position="207"/>
        <end position="222"/>
    </location>
</feature>
<reference evidence="3 4" key="1">
    <citation type="journal article" date="2016" name="Fungal Biol.">
        <title>The genome of Xylona heveae provides a window into fungal endophytism.</title>
        <authorList>
            <person name="Gazis R."/>
            <person name="Kuo A."/>
            <person name="Riley R."/>
            <person name="LaButti K."/>
            <person name="Lipzen A."/>
            <person name="Lin J."/>
            <person name="Amirebrahimi M."/>
            <person name="Hesse C.N."/>
            <person name="Spatafora J.W."/>
            <person name="Henrissat B."/>
            <person name="Hainaut M."/>
            <person name="Grigoriev I.V."/>
            <person name="Hibbett D.S."/>
        </authorList>
    </citation>
    <scope>NUCLEOTIDE SEQUENCE [LARGE SCALE GENOMIC DNA]</scope>
    <source>
        <strain evidence="3 4">TC161</strain>
    </source>
</reference>
<organism evidence="3 4">
    <name type="scientific">Xylona heveae (strain CBS 132557 / TC161)</name>
    <dbReference type="NCBI Taxonomy" id="1328760"/>
    <lineage>
        <taxon>Eukaryota</taxon>
        <taxon>Fungi</taxon>
        <taxon>Dikarya</taxon>
        <taxon>Ascomycota</taxon>
        <taxon>Pezizomycotina</taxon>
        <taxon>Xylonomycetes</taxon>
        <taxon>Xylonales</taxon>
        <taxon>Xylonaceae</taxon>
        <taxon>Xylona</taxon>
    </lineage>
</organism>
<proteinExistence type="predicted"/>
<feature type="region of interest" description="Disordered" evidence="2">
    <location>
        <begin position="207"/>
        <end position="244"/>
    </location>
</feature>
<dbReference type="SUPFAM" id="SSF58022">
    <property type="entry name" value="XRCC4, C-terminal oligomerization domain"/>
    <property type="match status" value="1"/>
</dbReference>
<feature type="coiled-coil region" evidence="1">
    <location>
        <begin position="149"/>
        <end position="183"/>
    </location>
</feature>
<accession>A0A165AKY4</accession>
<protein>
    <submittedName>
        <fullName evidence="3">Uncharacterized protein</fullName>
    </submittedName>
</protein>
<name>A0A165AKY4_XYLHT</name>
<dbReference type="Gene3D" id="1.20.5.370">
    <property type="match status" value="1"/>
</dbReference>
<dbReference type="OMA" id="IQLFDWS"/>
<dbReference type="AlphaFoldDB" id="A0A165AKY4"/>
<dbReference type="InterPro" id="IPR014751">
    <property type="entry name" value="XRCC4-like_C"/>
</dbReference>
<evidence type="ECO:0000256" key="2">
    <source>
        <dbReference type="SAM" id="MobiDB-lite"/>
    </source>
</evidence>
<keyword evidence="4" id="KW-1185">Reference proteome</keyword>